<keyword evidence="2" id="KW-1185">Reference proteome</keyword>
<organism evidence="1 2">
    <name type="scientific">Brumicola pallidula DSM 14239 = ACAM 615</name>
    <dbReference type="NCBI Taxonomy" id="1121922"/>
    <lineage>
        <taxon>Bacteria</taxon>
        <taxon>Pseudomonadati</taxon>
        <taxon>Pseudomonadota</taxon>
        <taxon>Gammaproteobacteria</taxon>
        <taxon>Alteromonadales</taxon>
        <taxon>Alteromonadaceae</taxon>
        <taxon>Brumicola</taxon>
    </lineage>
</organism>
<evidence type="ECO:0000313" key="1">
    <source>
        <dbReference type="EMBL" id="GAC27962.1"/>
    </source>
</evidence>
<gene>
    <name evidence="1" type="ORF">GPAL_1083</name>
</gene>
<dbReference type="Proteomes" id="UP000006251">
    <property type="component" value="Unassembled WGS sequence"/>
</dbReference>
<sequence>MLRIIIADKQATTNENAVLFMRFWLKIRVLYTLCKCL</sequence>
<accession>K6ZC85</accession>
<evidence type="ECO:0000313" key="2">
    <source>
        <dbReference type="Proteomes" id="UP000006251"/>
    </source>
</evidence>
<dbReference type="EMBL" id="BAEQ01000018">
    <property type="protein sequence ID" value="GAC27962.1"/>
    <property type="molecule type" value="Genomic_DNA"/>
</dbReference>
<protein>
    <submittedName>
        <fullName evidence="1">Uncharacterized protein</fullName>
    </submittedName>
</protein>
<comment type="caution">
    <text evidence="1">The sequence shown here is derived from an EMBL/GenBank/DDBJ whole genome shotgun (WGS) entry which is preliminary data.</text>
</comment>
<reference evidence="2" key="1">
    <citation type="journal article" date="2014" name="Environ. Microbiol.">
        <title>Comparative genomics of the marine bacterial genus Glaciecola reveals the high degree of genomic diversity and genomic characteristic for cold adaptation.</title>
        <authorList>
            <person name="Qin Q.L."/>
            <person name="Xie B.B."/>
            <person name="Yu Y."/>
            <person name="Shu Y.L."/>
            <person name="Rong J.C."/>
            <person name="Zhang Y.J."/>
            <person name="Zhao D.L."/>
            <person name="Chen X.L."/>
            <person name="Zhang X.Y."/>
            <person name="Chen B."/>
            <person name="Zhou B.C."/>
            <person name="Zhang Y.Z."/>
        </authorList>
    </citation>
    <scope>NUCLEOTIDE SEQUENCE [LARGE SCALE GENOMIC DNA]</scope>
    <source>
        <strain evidence="2">ACAM 615</strain>
    </source>
</reference>
<dbReference type="AlphaFoldDB" id="K6ZC85"/>
<proteinExistence type="predicted"/>
<name>K6ZC85_9ALTE</name>